<dbReference type="EMBL" id="LPLZ01000046">
    <property type="protein sequence ID" value="KWN14705.1"/>
    <property type="molecule type" value="Genomic_DNA"/>
</dbReference>
<gene>
    <name evidence="1" type="ORF">WT83_16580</name>
</gene>
<dbReference type="Proteomes" id="UP000068016">
    <property type="component" value="Unassembled WGS sequence"/>
</dbReference>
<dbReference type="AlphaFoldDB" id="A0A108EPH0"/>
<sequence length="78" mass="8352">MRLPDPRAGAIEGAQRHVQAVAGEFLAPASRAVEDVAQARGQRSLIAGRDGPQTLHDGIFIHGEGGETIRMDILSYFV</sequence>
<comment type="caution">
    <text evidence="1">The sequence shown here is derived from an EMBL/GenBank/DDBJ whole genome shotgun (WGS) entry which is preliminary data.</text>
</comment>
<accession>A0A108EPH0</accession>
<dbReference type="RefSeq" id="WP_060347467.1">
    <property type="nucleotide sequence ID" value="NZ_LPLZ01000046.1"/>
</dbReference>
<proteinExistence type="predicted"/>
<name>A0A108EPH0_9BURK</name>
<evidence type="ECO:0000313" key="2">
    <source>
        <dbReference type="Proteomes" id="UP000068016"/>
    </source>
</evidence>
<evidence type="ECO:0000313" key="1">
    <source>
        <dbReference type="EMBL" id="KWN14705.1"/>
    </source>
</evidence>
<protein>
    <submittedName>
        <fullName evidence="1">Uncharacterized protein</fullName>
    </submittedName>
</protein>
<organism evidence="1 2">
    <name type="scientific">Burkholderia territorii</name>
    <dbReference type="NCBI Taxonomy" id="1503055"/>
    <lineage>
        <taxon>Bacteria</taxon>
        <taxon>Pseudomonadati</taxon>
        <taxon>Pseudomonadota</taxon>
        <taxon>Betaproteobacteria</taxon>
        <taxon>Burkholderiales</taxon>
        <taxon>Burkholderiaceae</taxon>
        <taxon>Burkholderia</taxon>
        <taxon>Burkholderia cepacia complex</taxon>
    </lineage>
</organism>
<reference evidence="1 2" key="1">
    <citation type="submission" date="2015-11" db="EMBL/GenBank/DDBJ databases">
        <title>Expanding the genomic diversity of Burkholderia species for the development of highly accurate diagnostics.</title>
        <authorList>
            <person name="Sahl J."/>
            <person name="Keim P."/>
            <person name="Wagner D."/>
        </authorList>
    </citation>
    <scope>NUCLEOTIDE SEQUENCE [LARGE SCALE GENOMIC DNA]</scope>
    <source>
        <strain evidence="1 2">MSMB793WGS</strain>
    </source>
</reference>